<dbReference type="InterPro" id="IPR032675">
    <property type="entry name" value="LRR_dom_sf"/>
</dbReference>
<dbReference type="SUPFAM" id="SSF81296">
    <property type="entry name" value="E set domains"/>
    <property type="match status" value="1"/>
</dbReference>
<dbReference type="InterPro" id="IPR032179">
    <property type="entry name" value="Cry22Aa_Ig-like"/>
</dbReference>
<evidence type="ECO:0000313" key="8">
    <source>
        <dbReference type="Proteomes" id="UP000293208"/>
    </source>
</evidence>
<dbReference type="Gene3D" id="2.60.40.10">
    <property type="entry name" value="Immunoglobulins"/>
    <property type="match status" value="1"/>
</dbReference>
<dbReference type="SMART" id="SM00635">
    <property type="entry name" value="BID_2"/>
    <property type="match status" value="1"/>
</dbReference>
<dbReference type="Proteomes" id="UP000293208">
    <property type="component" value="Unassembled WGS sequence"/>
</dbReference>
<dbReference type="PANTHER" id="PTHR46652">
    <property type="entry name" value="LEUCINE-RICH REPEAT AND IQ DOMAIN-CONTAINING PROTEIN 1-RELATED"/>
    <property type="match status" value="1"/>
</dbReference>
<dbReference type="PANTHER" id="PTHR46652:SF3">
    <property type="entry name" value="LEUCINE-RICH REPEAT-CONTAINING PROTEIN 9"/>
    <property type="match status" value="1"/>
</dbReference>
<dbReference type="SUPFAM" id="SSF49373">
    <property type="entry name" value="Invasin/intimin cell-adhesion fragments"/>
    <property type="match status" value="1"/>
</dbReference>
<evidence type="ECO:0000256" key="4">
    <source>
        <dbReference type="ARBA" id="ARBA00022737"/>
    </source>
</evidence>
<dbReference type="InterPro" id="IPR014756">
    <property type="entry name" value="Ig_E-set"/>
</dbReference>
<dbReference type="InterPro" id="IPR003343">
    <property type="entry name" value="Big_2"/>
</dbReference>
<sequence>MYTKTLRRLSLLVGMLLAVALVAVPVAPPAFAEEASGATSSCAVGSNSFAQCLPDANLRKTVMGTLKISDEGTVITQAHVHALTSLDARNAGIADLTGLGVFSSLERLWLYNNNISDLGPLSSLANLQDLGLGDNDISDISALSGLTKLTTINLAHNSVASIDPLASAKNLEYLWASSNQLTNVDVINNFTHMKGADLSRNKVFSAANIKLDPPKYLVMTGQVIEYDITVDFGATFSVDTPIGYDGKHIQPMSIANNGTYDASTGKITWKADQYSGIGLVAVYQSQGGGQSGDRPFSGIVRANVTHTGAENVEPEDTATPPAWREAPAGTEATKTTCQEGTSTFAQCFPDAALATAVSTELGRTSSDVVAVGELGKVTKLLANNTGIKVLSGVEHLVNLRSIHMSDNPISDISPLASLSKLYDVQFYNDRVVDVSALANKPDLWGLGLGNNYIEDISTITNVPKLAWVDIYSNNITDFSIVRQWPTLNALWVSGNPFTDVSPIADVKGLRRLQLESNGIDDMSAFQKLEPTEYSMNDGQSVWRDPVTVNAGETVSVRTAKGRMGQYLTPKNISPAGGTYDPATGTVTWTNVSRSGKYSFTFSESDNWDYLFSGKVRQPVTVNQTDKTAPVITGVYDTYSTIDQPYDWMDGVKATDDVDGDITDRIQIPKNTLDIHKLGTYAIQYYVEDNAQNKTWSGRKVTVTNATLDSLISYSVTTKVGTAPTLPVYAKATWSDGKTSYEGVTWESVPAEQYNKAGSFIVQGTSRGKKVTTTVYVEKKDIHIDSVAINGDQIVSGSLQLNTQAKATLKASTLPADAKEPTITWSVKDTSIASVDQKGTVTAIKPGTTEVIATADDKTASVKLTVRQRFTDVPPNALFASDIDWLTSMRITQGNSNGTYGYGQTLRRQDMAIFLYRFAKLQNIGSASTFKPSAKDYAKFKDVKKGSFAATEILWLASTGITQGNPDGTFRGTNTLTRQDMAIYLYRLAKLAGNKNALSFKPTEKDYAKFKDVKKGSFAATEILWLASTGITQGNPDATFRGTNKLNRQDMAVFLHRMYTYLRKS</sequence>
<dbReference type="PROSITE" id="PS51272">
    <property type="entry name" value="SLH"/>
    <property type="match status" value="3"/>
</dbReference>
<organism evidence="7 8">
    <name type="scientific">Bifidobacterium pseudolongum subsp. globosum</name>
    <dbReference type="NCBI Taxonomy" id="1690"/>
    <lineage>
        <taxon>Bacteria</taxon>
        <taxon>Bacillati</taxon>
        <taxon>Actinomycetota</taxon>
        <taxon>Actinomycetes</taxon>
        <taxon>Bifidobacteriales</taxon>
        <taxon>Bifidobacteriaceae</taxon>
        <taxon>Bifidobacterium</taxon>
    </lineage>
</organism>
<dbReference type="InterPro" id="IPR011081">
    <property type="entry name" value="Big_4"/>
</dbReference>
<gene>
    <name evidence="7" type="ORF">PG2001B_1523</name>
</gene>
<dbReference type="Gene3D" id="3.80.10.10">
    <property type="entry name" value="Ribonuclease Inhibitor"/>
    <property type="match status" value="2"/>
</dbReference>
<dbReference type="Gene3D" id="2.60.40.1080">
    <property type="match status" value="1"/>
</dbReference>
<dbReference type="EMBL" id="RYUY01000008">
    <property type="protein sequence ID" value="RYQ38193.1"/>
    <property type="molecule type" value="Genomic_DNA"/>
</dbReference>
<evidence type="ECO:0000256" key="5">
    <source>
        <dbReference type="SAM" id="SignalP"/>
    </source>
</evidence>
<dbReference type="InterPro" id="IPR014755">
    <property type="entry name" value="Cu-Rt/internalin_Ig-like"/>
</dbReference>
<name>A0A4Q5AV32_9BIFI</name>
<accession>A0A4Q5AV32</accession>
<keyword evidence="2" id="KW-0433">Leucine-rich repeat</keyword>
<comment type="similarity">
    <text evidence="1">Belongs to the internalin family.</text>
</comment>
<dbReference type="InterPro" id="IPR001611">
    <property type="entry name" value="Leu-rich_rpt"/>
</dbReference>
<feature type="domain" description="SLH" evidence="6">
    <location>
        <begin position="865"/>
        <end position="928"/>
    </location>
</feature>
<evidence type="ECO:0000259" key="6">
    <source>
        <dbReference type="PROSITE" id="PS51272"/>
    </source>
</evidence>
<dbReference type="SUPFAM" id="SSF52058">
    <property type="entry name" value="L domain-like"/>
    <property type="match status" value="2"/>
</dbReference>
<dbReference type="SMART" id="SM00365">
    <property type="entry name" value="LRR_SD22"/>
    <property type="match status" value="5"/>
</dbReference>
<dbReference type="PROSITE" id="PS51450">
    <property type="entry name" value="LRR"/>
    <property type="match status" value="5"/>
</dbReference>
<dbReference type="Pfam" id="PF12799">
    <property type="entry name" value="LRR_4"/>
    <property type="match status" value="1"/>
</dbReference>
<dbReference type="InterPro" id="IPR012569">
    <property type="entry name" value="Inl_IR"/>
</dbReference>
<feature type="domain" description="SLH" evidence="6">
    <location>
        <begin position="1005"/>
        <end position="1064"/>
    </location>
</feature>
<dbReference type="Pfam" id="PF02368">
    <property type="entry name" value="Big_2"/>
    <property type="match status" value="1"/>
</dbReference>
<dbReference type="Pfam" id="PF16403">
    <property type="entry name" value="Bact_surface_Ig-like"/>
    <property type="match status" value="1"/>
</dbReference>
<dbReference type="Pfam" id="PF07532">
    <property type="entry name" value="Big_4"/>
    <property type="match status" value="1"/>
</dbReference>
<dbReference type="Gene3D" id="2.60.40.1220">
    <property type="match status" value="2"/>
</dbReference>
<feature type="chain" id="PRO_5020849067" evidence="5">
    <location>
        <begin position="33"/>
        <end position="1064"/>
    </location>
</feature>
<dbReference type="InterPro" id="IPR003591">
    <property type="entry name" value="Leu-rich_rpt_typical-subtyp"/>
</dbReference>
<evidence type="ECO:0000256" key="1">
    <source>
        <dbReference type="ARBA" id="ARBA00009432"/>
    </source>
</evidence>
<evidence type="ECO:0000256" key="2">
    <source>
        <dbReference type="ARBA" id="ARBA00022614"/>
    </source>
</evidence>
<dbReference type="InterPro" id="IPR013783">
    <property type="entry name" value="Ig-like_fold"/>
</dbReference>
<keyword evidence="4" id="KW-0677">Repeat</keyword>
<keyword evidence="3 5" id="KW-0732">Signal</keyword>
<proteinExistence type="inferred from homology"/>
<evidence type="ECO:0000313" key="7">
    <source>
        <dbReference type="EMBL" id="RYQ38193.1"/>
    </source>
</evidence>
<dbReference type="Pfam" id="PF08191">
    <property type="entry name" value="LRR_adjacent"/>
    <property type="match status" value="2"/>
</dbReference>
<evidence type="ECO:0000256" key="3">
    <source>
        <dbReference type="ARBA" id="ARBA00022729"/>
    </source>
</evidence>
<dbReference type="InterPro" id="IPR008964">
    <property type="entry name" value="Invasin/intimin_cell_adhesion"/>
</dbReference>
<reference evidence="7 8" key="1">
    <citation type="submission" date="2018-12" db="EMBL/GenBank/DDBJ databases">
        <title>Unveiling genomic diversity among members of the Bifidobacterium pseudolongum species, a widely distributed gut commensal of the animal kingdom.</title>
        <authorList>
            <person name="Lugli G.A."/>
            <person name="Duranti S."/>
            <person name="Albert K."/>
            <person name="Mancabelli L."/>
            <person name="Napoli S."/>
            <person name="Viappiani A."/>
            <person name="Anzalone R."/>
            <person name="Longhi G."/>
            <person name="Milani C."/>
            <person name="Turroni F."/>
            <person name="Alessandri G."/>
            <person name="Sela D.A."/>
            <person name="Van Sinderen D."/>
            <person name="Ventura M."/>
        </authorList>
    </citation>
    <scope>NUCLEOTIDE SEQUENCE [LARGE SCALE GENOMIC DNA]</scope>
    <source>
        <strain evidence="7 8">2001B</strain>
    </source>
</reference>
<dbReference type="InterPro" id="IPR025875">
    <property type="entry name" value="Leu-rich_rpt_4"/>
</dbReference>
<dbReference type="RefSeq" id="WP_129914481.1">
    <property type="nucleotide sequence ID" value="NZ_RYUY01000008.1"/>
</dbReference>
<dbReference type="SMART" id="SM00369">
    <property type="entry name" value="LRR_TYP"/>
    <property type="match status" value="5"/>
</dbReference>
<feature type="signal peptide" evidence="5">
    <location>
        <begin position="1"/>
        <end position="32"/>
    </location>
</feature>
<dbReference type="AlphaFoldDB" id="A0A4Q5AV32"/>
<dbReference type="Pfam" id="PF00395">
    <property type="entry name" value="SLH"/>
    <property type="match status" value="2"/>
</dbReference>
<dbReference type="InterPro" id="IPR050836">
    <property type="entry name" value="SDS22/Internalin_LRR"/>
</dbReference>
<comment type="caution">
    <text evidence="7">The sequence shown here is derived from an EMBL/GenBank/DDBJ whole genome shotgun (WGS) entry which is preliminary data.</text>
</comment>
<feature type="domain" description="SLH" evidence="6">
    <location>
        <begin position="935"/>
        <end position="998"/>
    </location>
</feature>
<dbReference type="GO" id="GO:0005975">
    <property type="term" value="P:carbohydrate metabolic process"/>
    <property type="evidence" value="ECO:0007669"/>
    <property type="project" value="UniProtKB-ARBA"/>
</dbReference>
<dbReference type="InterPro" id="IPR001119">
    <property type="entry name" value="SLH_dom"/>
</dbReference>
<protein>
    <submittedName>
        <fullName evidence="7">S-layer homology domain-containing protein</fullName>
    </submittedName>
</protein>